<proteinExistence type="inferred from homology"/>
<dbReference type="PRINTS" id="PR00081">
    <property type="entry name" value="GDHRDH"/>
</dbReference>
<feature type="non-terminal residue" evidence="4">
    <location>
        <position position="1"/>
    </location>
</feature>
<name>A0A966HQG2_9PROT</name>
<dbReference type="GO" id="GO:0016491">
    <property type="term" value="F:oxidoreductase activity"/>
    <property type="evidence" value="ECO:0007669"/>
    <property type="project" value="UniProtKB-KW"/>
</dbReference>
<dbReference type="PRINTS" id="PR00080">
    <property type="entry name" value="SDRFAMILY"/>
</dbReference>
<dbReference type="Proteomes" id="UP000699985">
    <property type="component" value="Unassembled WGS sequence"/>
</dbReference>
<evidence type="ECO:0000313" key="5">
    <source>
        <dbReference type="Proteomes" id="UP000699985"/>
    </source>
</evidence>
<accession>A0A966HQG2</accession>
<dbReference type="InterPro" id="IPR051122">
    <property type="entry name" value="SDR_DHRS6-like"/>
</dbReference>
<dbReference type="PANTHER" id="PTHR43477">
    <property type="entry name" value="DIHYDROANTICAPSIN 7-DEHYDROGENASE"/>
    <property type="match status" value="1"/>
</dbReference>
<dbReference type="AlphaFoldDB" id="A0A966HQG2"/>
<evidence type="ECO:0000256" key="1">
    <source>
        <dbReference type="ARBA" id="ARBA00006484"/>
    </source>
</evidence>
<dbReference type="FunFam" id="3.40.50.720:FF:000084">
    <property type="entry name" value="Short-chain dehydrogenase reductase"/>
    <property type="match status" value="1"/>
</dbReference>
<dbReference type="PANTHER" id="PTHR43477:SF4">
    <property type="entry name" value="DEHYDROGENASE_REDUCTASE SDR FAMILY MEMBER 6"/>
    <property type="match status" value="1"/>
</dbReference>
<sequence length="193" mass="21248">KTYTLDSTNAADIKKFADTISKVDVLFNCVGFVHNGTILDCEEKDWDFSFNVNVRSMYLMIKNFIPKMINQKSGVIINMASVVSSVKGVKDRFAYGATKAAVIGLTKSIAVDFLKYNIRCNAIAPGTIHTPSWEDRVNSFKDPDKARKDFIDRQPMGRLGKPEEVAALAVYLASDESAFSTGAVYPLDGGMTI</sequence>
<dbReference type="InterPro" id="IPR002347">
    <property type="entry name" value="SDR_fam"/>
</dbReference>
<dbReference type="InterPro" id="IPR020904">
    <property type="entry name" value="Sc_DH/Rdtase_CS"/>
</dbReference>
<evidence type="ECO:0000313" key="4">
    <source>
        <dbReference type="EMBL" id="NCU50848.1"/>
    </source>
</evidence>
<dbReference type="InterPro" id="IPR036291">
    <property type="entry name" value="NAD(P)-bd_dom_sf"/>
</dbReference>
<evidence type="ECO:0000256" key="2">
    <source>
        <dbReference type="ARBA" id="ARBA00023002"/>
    </source>
</evidence>
<protein>
    <submittedName>
        <fullName evidence="4">SDR family oxidoreductase</fullName>
    </submittedName>
</protein>
<dbReference type="Gene3D" id="3.40.50.720">
    <property type="entry name" value="NAD(P)-binding Rossmann-like Domain"/>
    <property type="match status" value="1"/>
</dbReference>
<keyword evidence="3" id="KW-0520">NAD</keyword>
<gene>
    <name evidence="4" type="ORF">EBX29_03665</name>
</gene>
<comment type="caution">
    <text evidence="4">The sequence shown here is derived from an EMBL/GenBank/DDBJ whole genome shotgun (WGS) entry which is preliminary data.</text>
</comment>
<dbReference type="EMBL" id="RGMI01000195">
    <property type="protein sequence ID" value="NCU50848.1"/>
    <property type="molecule type" value="Genomic_DNA"/>
</dbReference>
<dbReference type="SUPFAM" id="SSF51735">
    <property type="entry name" value="NAD(P)-binding Rossmann-fold domains"/>
    <property type="match status" value="1"/>
</dbReference>
<comment type="similarity">
    <text evidence="1">Belongs to the short-chain dehydrogenases/reductases (SDR) family.</text>
</comment>
<keyword evidence="2" id="KW-0560">Oxidoreductase</keyword>
<reference evidence="4" key="1">
    <citation type="submission" date="2018-10" db="EMBL/GenBank/DDBJ databases">
        <title>Iterative Subtractive Binning of Freshwater Chronoseries Metagenomes Recovers Nearly Complete Genomes from over Four Hundred Novel Species.</title>
        <authorList>
            <person name="Rodriguez-R L.M."/>
            <person name="Tsementzi D."/>
            <person name="Luo C."/>
            <person name="Konstantinidis K.T."/>
        </authorList>
    </citation>
    <scope>NUCLEOTIDE SEQUENCE</scope>
    <source>
        <strain evidence="4">WB8_1A_003</strain>
    </source>
</reference>
<evidence type="ECO:0000256" key="3">
    <source>
        <dbReference type="ARBA" id="ARBA00023027"/>
    </source>
</evidence>
<dbReference type="PROSITE" id="PS00061">
    <property type="entry name" value="ADH_SHORT"/>
    <property type="match status" value="1"/>
</dbReference>
<organism evidence="4 5">
    <name type="scientific">Candidatus Fonsibacter lacus</name>
    <dbReference type="NCBI Taxonomy" id="2576439"/>
    <lineage>
        <taxon>Bacteria</taxon>
        <taxon>Pseudomonadati</taxon>
        <taxon>Pseudomonadota</taxon>
        <taxon>Alphaproteobacteria</taxon>
        <taxon>Candidatus Pelagibacterales</taxon>
        <taxon>Candidatus Pelagibacterales incertae sedis</taxon>
        <taxon>Candidatus Fonsibacter</taxon>
    </lineage>
</organism>
<dbReference type="Pfam" id="PF13561">
    <property type="entry name" value="adh_short_C2"/>
    <property type="match status" value="1"/>
</dbReference>